<accession>A0A450S670</accession>
<dbReference type="GO" id="GO:0000917">
    <property type="term" value="P:division septum assembly"/>
    <property type="evidence" value="ECO:0007669"/>
    <property type="project" value="UniProtKB-KW"/>
</dbReference>
<keyword evidence="4 10" id="KW-0132">Cell division</keyword>
<feature type="binding site" evidence="4">
    <location>
        <position position="188"/>
    </location>
    <ligand>
        <name>GTP</name>
        <dbReference type="ChEBI" id="CHEBI:37565"/>
    </ligand>
</feature>
<feature type="region of interest" description="Disordered" evidence="6">
    <location>
        <begin position="352"/>
        <end position="371"/>
    </location>
</feature>
<dbReference type="Gene3D" id="3.30.1330.20">
    <property type="entry name" value="Tubulin/FtsZ, C-terminal domain"/>
    <property type="match status" value="1"/>
</dbReference>
<dbReference type="InterPro" id="IPR008280">
    <property type="entry name" value="Tub_FtsZ_C"/>
</dbReference>
<dbReference type="PROSITE" id="PS01134">
    <property type="entry name" value="FTSZ_1"/>
    <property type="match status" value="1"/>
</dbReference>
<dbReference type="InterPro" id="IPR003008">
    <property type="entry name" value="Tubulin_FtsZ_GTPase"/>
</dbReference>
<name>A0A450S670_9GAMM</name>
<dbReference type="AlphaFoldDB" id="A0A450S670"/>
<dbReference type="EMBL" id="CAADEW010000015">
    <property type="protein sequence ID" value="VFJ47226.1"/>
    <property type="molecule type" value="Genomic_DNA"/>
</dbReference>
<evidence type="ECO:0000256" key="4">
    <source>
        <dbReference type="HAMAP-Rule" id="MF_00909"/>
    </source>
</evidence>
<feature type="binding site" evidence="4">
    <location>
        <begin position="109"/>
        <end position="111"/>
    </location>
    <ligand>
        <name>GTP</name>
        <dbReference type="ChEBI" id="CHEBI:37565"/>
    </ligand>
</feature>
<dbReference type="HAMAP" id="MF_00909">
    <property type="entry name" value="FtsZ"/>
    <property type="match status" value="1"/>
</dbReference>
<dbReference type="InterPro" id="IPR036525">
    <property type="entry name" value="Tubulin/FtsZ_GTPase_sf"/>
</dbReference>
<dbReference type="GO" id="GO:0005525">
    <property type="term" value="F:GTP binding"/>
    <property type="evidence" value="ECO:0007669"/>
    <property type="project" value="UniProtKB-UniRule"/>
</dbReference>
<dbReference type="Pfam" id="PF12327">
    <property type="entry name" value="FtsZ_C"/>
    <property type="match status" value="1"/>
</dbReference>
<gene>
    <name evidence="4" type="primary">ftsZ</name>
    <name evidence="9" type="ORF">BECKFW1821A_GA0114235_101546</name>
    <name evidence="10" type="ORF">BECKFW1821B_GA0114236_100244</name>
</gene>
<keyword evidence="4" id="KW-0963">Cytoplasm</keyword>
<comment type="subunit">
    <text evidence="4">Homodimer. Polymerizes to form a dynamic ring structure in a strictly GTP-dependent manner. Interacts directly with several other division proteins.</text>
</comment>
<keyword evidence="4" id="KW-0717">Septation</keyword>
<keyword evidence="3 4" id="KW-0342">GTP-binding</keyword>
<dbReference type="GO" id="GO:0003924">
    <property type="term" value="F:GTPase activity"/>
    <property type="evidence" value="ECO:0007669"/>
    <property type="project" value="UniProtKB-UniRule"/>
</dbReference>
<sequence>MFELMDAYSENTAVIKVIGLGGGGGNALEHMLDASVEGVEFVCANTDAQALKKSSARSLLQLGGTVTKGLGAGANPEVGRHAALEDRDRIVDVLQGADMVFITAGMGGGTGTGVSPVVAELAKEMGILTVAVVTKPFPFELKRRMKIAEEGIEELAQHVDSLITVPNEKLLKVLGGNITLTDAFKAANDVLLGAVQGIAELITRPGMINVDFADVRTVMSEKGRAMMGSGRSSGEGRARTAAEAAIACPLLDDVDLRGARGILVNITAGPDLGMEEFAAVGEAIGDFASENALVVIGTVLDEMVGDELRVTVVATGLGDVGGAHADREMRLVTSSNNAGEVDYKRLDMPTIMRNQTGGSSASNPPDEDPAYLDIPAFLRRQAD</sequence>
<evidence type="ECO:0000256" key="6">
    <source>
        <dbReference type="SAM" id="MobiDB-lite"/>
    </source>
</evidence>
<dbReference type="PRINTS" id="PR00423">
    <property type="entry name" value="CELLDVISFTSZ"/>
</dbReference>
<evidence type="ECO:0000256" key="3">
    <source>
        <dbReference type="ARBA" id="ARBA00023134"/>
    </source>
</evidence>
<dbReference type="InterPro" id="IPR020805">
    <property type="entry name" value="Cell_div_FtsZ_CS"/>
</dbReference>
<feature type="compositionally biased region" description="Polar residues" evidence="6">
    <location>
        <begin position="352"/>
        <end position="363"/>
    </location>
</feature>
<comment type="subcellular location">
    <subcellularLocation>
        <location evidence="4">Cytoplasm</location>
    </subcellularLocation>
    <text evidence="4">Assembles at midcell at the inner surface of the cytoplasmic membrane.</text>
</comment>
<feature type="binding site" evidence="4">
    <location>
        <begin position="22"/>
        <end position="26"/>
    </location>
    <ligand>
        <name>GTP</name>
        <dbReference type="ChEBI" id="CHEBI:37565"/>
    </ligand>
</feature>
<dbReference type="GO" id="GO:0005737">
    <property type="term" value="C:cytoplasm"/>
    <property type="evidence" value="ECO:0007669"/>
    <property type="project" value="UniProtKB-SubCell"/>
</dbReference>
<feature type="binding site" evidence="4">
    <location>
        <position position="144"/>
    </location>
    <ligand>
        <name>GTP</name>
        <dbReference type="ChEBI" id="CHEBI:37565"/>
    </ligand>
</feature>
<evidence type="ECO:0000256" key="1">
    <source>
        <dbReference type="ARBA" id="ARBA00009690"/>
    </source>
</evidence>
<dbReference type="Gene3D" id="3.40.50.1440">
    <property type="entry name" value="Tubulin/FtsZ, GTPase domain"/>
    <property type="match status" value="1"/>
</dbReference>
<dbReference type="GO" id="GO:0043093">
    <property type="term" value="P:FtsZ-dependent cytokinesis"/>
    <property type="evidence" value="ECO:0007669"/>
    <property type="project" value="UniProtKB-UniRule"/>
</dbReference>
<dbReference type="InterPro" id="IPR000158">
    <property type="entry name" value="Cell_div_FtsZ"/>
</dbReference>
<feature type="binding site" evidence="4">
    <location>
        <position position="140"/>
    </location>
    <ligand>
        <name>GTP</name>
        <dbReference type="ChEBI" id="CHEBI:37565"/>
    </ligand>
</feature>
<evidence type="ECO:0000256" key="2">
    <source>
        <dbReference type="ARBA" id="ARBA00022741"/>
    </source>
</evidence>
<organism evidence="10">
    <name type="scientific">Candidatus Kentrum sp. FW</name>
    <dbReference type="NCBI Taxonomy" id="2126338"/>
    <lineage>
        <taxon>Bacteria</taxon>
        <taxon>Pseudomonadati</taxon>
        <taxon>Pseudomonadota</taxon>
        <taxon>Gammaproteobacteria</taxon>
        <taxon>Candidatus Kentrum</taxon>
    </lineage>
</organism>
<reference evidence="10" key="1">
    <citation type="submission" date="2019-02" db="EMBL/GenBank/DDBJ databases">
        <authorList>
            <person name="Gruber-Vodicka R. H."/>
            <person name="Seah K. B. B."/>
        </authorList>
    </citation>
    <scope>NUCLEOTIDE SEQUENCE</scope>
    <source>
        <strain evidence="10">BECK_BZ106</strain>
        <strain evidence="9">BECK_BZ15</strain>
    </source>
</reference>
<protein>
    <recommendedName>
        <fullName evidence="4 5">Cell division protein FtsZ</fullName>
    </recommendedName>
</protein>
<dbReference type="GO" id="GO:0051258">
    <property type="term" value="P:protein polymerization"/>
    <property type="evidence" value="ECO:0007669"/>
    <property type="project" value="UniProtKB-UniRule"/>
</dbReference>
<evidence type="ECO:0000256" key="5">
    <source>
        <dbReference type="NCBIfam" id="TIGR00065"/>
    </source>
</evidence>
<evidence type="ECO:0000259" key="7">
    <source>
        <dbReference type="SMART" id="SM00864"/>
    </source>
</evidence>
<dbReference type="GO" id="GO:0032153">
    <property type="term" value="C:cell division site"/>
    <property type="evidence" value="ECO:0007669"/>
    <property type="project" value="UniProtKB-UniRule"/>
</dbReference>
<dbReference type="Pfam" id="PF00091">
    <property type="entry name" value="Tubulin"/>
    <property type="match status" value="1"/>
</dbReference>
<dbReference type="PANTHER" id="PTHR30314">
    <property type="entry name" value="CELL DIVISION PROTEIN FTSZ-RELATED"/>
    <property type="match status" value="1"/>
</dbReference>
<dbReference type="InterPro" id="IPR024757">
    <property type="entry name" value="FtsZ_C"/>
</dbReference>
<dbReference type="EMBL" id="CAADFD010000002">
    <property type="protein sequence ID" value="VFJ47368.1"/>
    <property type="molecule type" value="Genomic_DNA"/>
</dbReference>
<dbReference type="SMART" id="SM00865">
    <property type="entry name" value="Tubulin_C"/>
    <property type="match status" value="1"/>
</dbReference>
<dbReference type="NCBIfam" id="TIGR00065">
    <property type="entry name" value="ftsZ"/>
    <property type="match status" value="1"/>
</dbReference>
<evidence type="ECO:0000313" key="9">
    <source>
        <dbReference type="EMBL" id="VFJ47226.1"/>
    </source>
</evidence>
<keyword evidence="2 4" id="KW-0547">Nucleotide-binding</keyword>
<dbReference type="InterPro" id="IPR045061">
    <property type="entry name" value="FtsZ/CetZ"/>
</dbReference>
<evidence type="ECO:0000313" key="10">
    <source>
        <dbReference type="EMBL" id="VFJ47368.1"/>
    </source>
</evidence>
<feature type="domain" description="Tubulin/FtsZ GTPase" evidence="7">
    <location>
        <begin position="14"/>
        <end position="206"/>
    </location>
</feature>
<dbReference type="FunFam" id="3.40.50.1440:FF:000001">
    <property type="entry name" value="Cell division protein FtsZ"/>
    <property type="match status" value="1"/>
</dbReference>
<dbReference type="SUPFAM" id="SSF55307">
    <property type="entry name" value="Tubulin C-terminal domain-like"/>
    <property type="match status" value="1"/>
</dbReference>
<dbReference type="InterPro" id="IPR037103">
    <property type="entry name" value="Tubulin/FtsZ-like_C"/>
</dbReference>
<dbReference type="InterPro" id="IPR018316">
    <property type="entry name" value="Tubulin/FtsZ_2-layer-sand-dom"/>
</dbReference>
<comment type="function">
    <text evidence="4">Essential cell division protein that forms a contractile ring structure (Z ring) at the future cell division site. The regulation of the ring assembly controls the timing and the location of cell division. One of the functions of the FtsZ ring is to recruit other cell division proteins to the septum to produce a new cell wall between the dividing cells. Binds GTP and shows GTPase activity.</text>
</comment>
<dbReference type="SMART" id="SM00864">
    <property type="entry name" value="Tubulin"/>
    <property type="match status" value="1"/>
</dbReference>
<dbReference type="CDD" id="cd02201">
    <property type="entry name" value="FtsZ_type1"/>
    <property type="match status" value="1"/>
</dbReference>
<dbReference type="PANTHER" id="PTHR30314:SF3">
    <property type="entry name" value="MITOCHONDRIAL DIVISION PROTEIN FSZA"/>
    <property type="match status" value="1"/>
</dbReference>
<dbReference type="SUPFAM" id="SSF52490">
    <property type="entry name" value="Tubulin nucleotide-binding domain-like"/>
    <property type="match status" value="1"/>
</dbReference>
<proteinExistence type="inferred from homology"/>
<keyword evidence="4" id="KW-0131">Cell cycle</keyword>
<feature type="domain" description="Tubulin/FtsZ 2-layer sandwich" evidence="8">
    <location>
        <begin position="208"/>
        <end position="326"/>
    </location>
</feature>
<evidence type="ECO:0000259" key="8">
    <source>
        <dbReference type="SMART" id="SM00865"/>
    </source>
</evidence>
<comment type="similarity">
    <text evidence="1 4">Belongs to the FtsZ family.</text>
</comment>